<protein>
    <submittedName>
        <fullName evidence="3">8-oxo-dGTP diphosphatase</fullName>
    </submittedName>
</protein>
<accession>A0A0U9HPE2</accession>
<evidence type="ECO:0000313" key="3">
    <source>
        <dbReference type="EMBL" id="GAQ24871.1"/>
    </source>
</evidence>
<feature type="domain" description="Nudix hydrolase" evidence="2">
    <location>
        <begin position="14"/>
        <end position="138"/>
    </location>
</feature>
<dbReference type="Proteomes" id="UP000062160">
    <property type="component" value="Unassembled WGS sequence"/>
</dbReference>
<dbReference type="InterPro" id="IPR020084">
    <property type="entry name" value="NUDIX_hydrolase_CS"/>
</dbReference>
<name>A0A0U9HPE2_9FIRM</name>
<dbReference type="OrthoDB" id="3185958at2"/>
<dbReference type="RefSeq" id="WP_059032097.1">
    <property type="nucleotide sequence ID" value="NZ_BSDN01000003.1"/>
</dbReference>
<dbReference type="CDD" id="cd04665">
    <property type="entry name" value="NUDIX_RppH"/>
    <property type="match status" value="1"/>
</dbReference>
<evidence type="ECO:0000313" key="4">
    <source>
        <dbReference type="Proteomes" id="UP000062160"/>
    </source>
</evidence>
<dbReference type="STRING" id="224999.GCA_001485475_00877"/>
<keyword evidence="4" id="KW-1185">Reference proteome</keyword>
<sequence>MDICSFPKEKVSEDLMEIAVIFAVYKGKIVFVKNKGRGGWEMPAGHREKDEHINVTASRELREETGAVKYEIKPLCDYMVTSDDHIGYGRLFYAKIYELSPINDSEVEEIGFFTQQPENLVYPDVQSALFKKAISVVGPLQGEEN</sequence>
<dbReference type="InterPro" id="IPR014078">
    <property type="entry name" value="Nudix_YtkD"/>
</dbReference>
<dbReference type="Pfam" id="PF00293">
    <property type="entry name" value="NUDIX"/>
    <property type="match status" value="1"/>
</dbReference>
<dbReference type="SUPFAM" id="SSF55811">
    <property type="entry name" value="Nudix"/>
    <property type="match status" value="1"/>
</dbReference>
<dbReference type="GO" id="GO:0016787">
    <property type="term" value="F:hydrolase activity"/>
    <property type="evidence" value="ECO:0007669"/>
    <property type="project" value="UniProtKB-KW"/>
</dbReference>
<proteinExistence type="predicted"/>
<dbReference type="InterPro" id="IPR000086">
    <property type="entry name" value="NUDIX_hydrolase_dom"/>
</dbReference>
<dbReference type="EMBL" id="DF977000">
    <property type="protein sequence ID" value="GAQ24871.1"/>
    <property type="molecule type" value="Genomic_DNA"/>
</dbReference>
<reference evidence="3" key="1">
    <citation type="journal article" date="2016" name="Genome Announc.">
        <title>Draft Genome Sequence of the Syntrophic Lactate-Degrading Bacterium Tepidanaerobacter syntrophicus JLT.</title>
        <authorList>
            <person name="Matsuura N."/>
            <person name="Ohashi A."/>
            <person name="Tourlousse D.M."/>
            <person name="Sekiguchi Y."/>
        </authorList>
    </citation>
    <scope>NUCLEOTIDE SEQUENCE [LARGE SCALE GENOMIC DNA]</scope>
    <source>
        <strain evidence="3">JL</strain>
    </source>
</reference>
<dbReference type="Gene3D" id="3.90.79.10">
    <property type="entry name" value="Nucleoside Triphosphate Pyrophosphohydrolase"/>
    <property type="match status" value="1"/>
</dbReference>
<dbReference type="PROSITE" id="PS00893">
    <property type="entry name" value="NUDIX_BOX"/>
    <property type="match status" value="1"/>
</dbReference>
<dbReference type="AlphaFoldDB" id="A0A0U9HPE2"/>
<organism evidence="3">
    <name type="scientific">Tepidanaerobacter syntrophicus</name>
    <dbReference type="NCBI Taxonomy" id="224999"/>
    <lineage>
        <taxon>Bacteria</taxon>
        <taxon>Bacillati</taxon>
        <taxon>Bacillota</taxon>
        <taxon>Clostridia</taxon>
        <taxon>Thermosediminibacterales</taxon>
        <taxon>Tepidanaerobacteraceae</taxon>
        <taxon>Tepidanaerobacter</taxon>
    </lineage>
</organism>
<evidence type="ECO:0000259" key="2">
    <source>
        <dbReference type="PROSITE" id="PS51462"/>
    </source>
</evidence>
<gene>
    <name evidence="3" type="ORF">TSYNT_6252</name>
</gene>
<evidence type="ECO:0000256" key="1">
    <source>
        <dbReference type="ARBA" id="ARBA00022801"/>
    </source>
</evidence>
<dbReference type="InterPro" id="IPR015797">
    <property type="entry name" value="NUDIX_hydrolase-like_dom_sf"/>
</dbReference>
<dbReference type="PROSITE" id="PS51462">
    <property type="entry name" value="NUDIX"/>
    <property type="match status" value="1"/>
</dbReference>
<keyword evidence="1" id="KW-0378">Hydrolase</keyword>